<reference evidence="2" key="1">
    <citation type="submission" date="2021-01" db="EMBL/GenBank/DDBJ databases">
        <authorList>
            <person name="Corre E."/>
            <person name="Pelletier E."/>
            <person name="Niang G."/>
            <person name="Scheremetjew M."/>
            <person name="Finn R."/>
            <person name="Kale V."/>
            <person name="Holt S."/>
            <person name="Cochrane G."/>
            <person name="Meng A."/>
            <person name="Brown T."/>
            <person name="Cohen L."/>
        </authorList>
    </citation>
    <scope>NUCLEOTIDE SEQUENCE</scope>
    <source>
        <strain evidence="2">CCMP147</strain>
    </source>
</reference>
<feature type="region of interest" description="Disordered" evidence="1">
    <location>
        <begin position="458"/>
        <end position="524"/>
    </location>
</feature>
<name>A0A7R9YYC7_9STRA</name>
<gene>
    <name evidence="2" type="ORF">TDUB1175_LOCUS1273</name>
</gene>
<feature type="compositionally biased region" description="Basic and acidic residues" evidence="1">
    <location>
        <begin position="341"/>
        <end position="350"/>
    </location>
</feature>
<evidence type="ECO:0000256" key="1">
    <source>
        <dbReference type="SAM" id="MobiDB-lite"/>
    </source>
</evidence>
<feature type="region of interest" description="Disordered" evidence="1">
    <location>
        <begin position="93"/>
        <end position="114"/>
    </location>
</feature>
<feature type="compositionally biased region" description="Basic and acidic residues" evidence="1">
    <location>
        <begin position="489"/>
        <end position="512"/>
    </location>
</feature>
<feature type="region of interest" description="Disordered" evidence="1">
    <location>
        <begin position="180"/>
        <end position="199"/>
    </location>
</feature>
<accession>A0A7R9YYC7</accession>
<proteinExistence type="predicted"/>
<organism evidence="2">
    <name type="scientific">Pseudictyota dubia</name>
    <dbReference type="NCBI Taxonomy" id="2749911"/>
    <lineage>
        <taxon>Eukaryota</taxon>
        <taxon>Sar</taxon>
        <taxon>Stramenopiles</taxon>
        <taxon>Ochrophyta</taxon>
        <taxon>Bacillariophyta</taxon>
        <taxon>Mediophyceae</taxon>
        <taxon>Biddulphiophycidae</taxon>
        <taxon>Eupodiscales</taxon>
        <taxon>Odontellaceae</taxon>
        <taxon>Pseudictyota</taxon>
    </lineage>
</organism>
<sequence length="524" mass="58611">MWVSRRRKRVKKQPTTLWTAGDRRGSSSITADRTHLTRRNGCYAEMSSNAASVTRVAPTKRNVIAGGKLDQRPPKKLCQALDSISQQKRRSVKVGKERLENSAQAERGKLTKGSNVRTHSILSGFQKRGQYNFSSTSQLVGEDIQCDVGLAFLFLDADSEGLDEHEAQWLGRFADRPGVTQWEPNSKKRARKASLPETKATLSRKKSSSALYRSRISYEGVSINLGNHKSSVAAAAAQDLANLALFGSDHKKDRHVLTRDEAWKALIAVMMPGAGPCGRVEEFCSLLTVERKAMFEQKIEEALSAIGGNDDHFADILSGVDHDAFSAAKEIDEATEVRRREDAKIAEKKERARKMRRARRRDKANQRRLEKARSSARKRSRVMPVSRDGFVFGDEHGMYGINEMGRFFWTREMSSGSALHTHETLASHFTLGESALAAQSSDHSRSNIFMDEAEERSLSPIAHSRPEQADNPILMISSESVNEEQTPEPGRERREHEKSAVFYGKRADRDRSGQICRRIAAPSS</sequence>
<dbReference type="EMBL" id="HBED01002582">
    <property type="protein sequence ID" value="CAD8292992.1"/>
    <property type="molecule type" value="Transcribed_RNA"/>
</dbReference>
<feature type="compositionally biased region" description="Basic and acidic residues" evidence="1">
    <location>
        <begin position="363"/>
        <end position="373"/>
    </location>
</feature>
<feature type="compositionally biased region" description="Basic residues" evidence="1">
    <location>
        <begin position="351"/>
        <end position="362"/>
    </location>
</feature>
<protein>
    <submittedName>
        <fullName evidence="2">Uncharacterized protein</fullName>
    </submittedName>
</protein>
<dbReference type="AlphaFoldDB" id="A0A7R9YYC7"/>
<feature type="region of interest" description="Disordered" evidence="1">
    <location>
        <begin position="341"/>
        <end position="380"/>
    </location>
</feature>
<evidence type="ECO:0000313" key="2">
    <source>
        <dbReference type="EMBL" id="CAD8292992.1"/>
    </source>
</evidence>